<evidence type="ECO:0000259" key="2">
    <source>
        <dbReference type="Pfam" id="PF04235"/>
    </source>
</evidence>
<accession>A0ABV7Q2M7</accession>
<evidence type="ECO:0000256" key="1">
    <source>
        <dbReference type="SAM" id="Phobius"/>
    </source>
</evidence>
<keyword evidence="1" id="KW-1133">Transmembrane helix</keyword>
<dbReference type="Pfam" id="PF04235">
    <property type="entry name" value="DUF418"/>
    <property type="match status" value="1"/>
</dbReference>
<evidence type="ECO:0000313" key="3">
    <source>
        <dbReference type="EMBL" id="MFC3494581.1"/>
    </source>
</evidence>
<dbReference type="InterPro" id="IPR007349">
    <property type="entry name" value="DUF418"/>
</dbReference>
<feature type="transmembrane region" description="Helical" evidence="1">
    <location>
        <begin position="345"/>
        <end position="365"/>
    </location>
</feature>
<dbReference type="EMBL" id="JBHRWO010000019">
    <property type="protein sequence ID" value="MFC3494581.1"/>
    <property type="molecule type" value="Genomic_DNA"/>
</dbReference>
<feature type="transmembrane region" description="Helical" evidence="1">
    <location>
        <begin position="320"/>
        <end position="339"/>
    </location>
</feature>
<feature type="transmembrane region" description="Helical" evidence="1">
    <location>
        <begin position="26"/>
        <end position="45"/>
    </location>
</feature>
<protein>
    <submittedName>
        <fullName evidence="3">DUF418 domain-containing protein</fullName>
    </submittedName>
</protein>
<evidence type="ECO:0000313" key="4">
    <source>
        <dbReference type="Proteomes" id="UP001595712"/>
    </source>
</evidence>
<dbReference type="InterPro" id="IPR052529">
    <property type="entry name" value="Bact_Transport_Assoc"/>
</dbReference>
<proteinExistence type="predicted"/>
<dbReference type="Proteomes" id="UP001595712">
    <property type="component" value="Unassembled WGS sequence"/>
</dbReference>
<dbReference type="PANTHER" id="PTHR30590:SF2">
    <property type="entry name" value="INNER MEMBRANE PROTEIN"/>
    <property type="match status" value="1"/>
</dbReference>
<organism evidence="3 4">
    <name type="scientific">Glycomyces rhizosphaerae</name>
    <dbReference type="NCBI Taxonomy" id="2054422"/>
    <lineage>
        <taxon>Bacteria</taxon>
        <taxon>Bacillati</taxon>
        <taxon>Actinomycetota</taxon>
        <taxon>Actinomycetes</taxon>
        <taxon>Glycomycetales</taxon>
        <taxon>Glycomycetaceae</taxon>
        <taxon>Glycomyces</taxon>
    </lineage>
</organism>
<keyword evidence="4" id="KW-1185">Reference proteome</keyword>
<feature type="transmembrane region" description="Helical" evidence="1">
    <location>
        <begin position="70"/>
        <end position="87"/>
    </location>
</feature>
<feature type="transmembrane region" description="Helical" evidence="1">
    <location>
        <begin position="107"/>
        <end position="140"/>
    </location>
</feature>
<keyword evidence="1" id="KW-0812">Transmembrane</keyword>
<feature type="transmembrane region" description="Helical" evidence="1">
    <location>
        <begin position="277"/>
        <end position="300"/>
    </location>
</feature>
<comment type="caution">
    <text evidence="3">The sequence shown here is derived from an EMBL/GenBank/DDBJ whole genome shotgun (WGS) entry which is preliminary data.</text>
</comment>
<sequence>MSHPNAGLLAPPESVAPRGRSLAPDLARGFMLLAIALAHIPGFIADWDRGPSGLNAAADTARVLLFDNQARIMFIFLFGYGLGQLALSRAAQGSDWTDIRKLMRRRAFWLLVIGFLNMVVLVPLDFISAYGVTLLLFAGLVRARGKTLLWTGFTVLAAAIALSMWTEIEQLKQIAAGSQPGAGIDFIKDDFGAHLLLGLTVFPSKALGSVVMIVPAMVFGLWAARRRVLDEPERHRGLLRGVALGFLGFALVARIPYTLMQTGVLDADTGTIGWLATAGHSLGGYAGGIGAAALVGLIAIRLARRGPFTTAVAALGQRSMTFYIFQSAMFLVLYYPFMLDLGGTMGLAGSFAVGIGIWVVSLALAEWMRRAGHRGPFETLLRRLAERR</sequence>
<feature type="transmembrane region" description="Helical" evidence="1">
    <location>
        <begin position="237"/>
        <end position="257"/>
    </location>
</feature>
<name>A0ABV7Q2M7_9ACTN</name>
<feature type="transmembrane region" description="Helical" evidence="1">
    <location>
        <begin position="206"/>
        <end position="225"/>
    </location>
</feature>
<reference evidence="4" key="1">
    <citation type="journal article" date="2019" name="Int. J. Syst. Evol. Microbiol.">
        <title>The Global Catalogue of Microorganisms (GCM) 10K type strain sequencing project: providing services to taxonomists for standard genome sequencing and annotation.</title>
        <authorList>
            <consortium name="The Broad Institute Genomics Platform"/>
            <consortium name="The Broad Institute Genome Sequencing Center for Infectious Disease"/>
            <person name="Wu L."/>
            <person name="Ma J."/>
        </authorList>
    </citation>
    <scope>NUCLEOTIDE SEQUENCE [LARGE SCALE GENOMIC DNA]</scope>
    <source>
        <strain evidence="4">CGMCC 4.7396</strain>
    </source>
</reference>
<keyword evidence="1" id="KW-0472">Membrane</keyword>
<dbReference type="RefSeq" id="WP_387978440.1">
    <property type="nucleotide sequence ID" value="NZ_JBHRWO010000019.1"/>
</dbReference>
<feature type="domain" description="DUF418" evidence="2">
    <location>
        <begin position="223"/>
        <end position="386"/>
    </location>
</feature>
<dbReference type="PANTHER" id="PTHR30590">
    <property type="entry name" value="INNER MEMBRANE PROTEIN"/>
    <property type="match status" value="1"/>
</dbReference>
<gene>
    <name evidence="3" type="ORF">ACFO8M_19020</name>
</gene>